<evidence type="ECO:0000256" key="5">
    <source>
        <dbReference type="ARBA" id="ARBA00023163"/>
    </source>
</evidence>
<feature type="compositionally biased region" description="Basic and acidic residues" evidence="8">
    <location>
        <begin position="353"/>
        <end position="369"/>
    </location>
</feature>
<evidence type="ECO:0000259" key="9">
    <source>
        <dbReference type="Pfam" id="PF04696"/>
    </source>
</evidence>
<accession>A0ABQ7PXQ3</accession>
<gene>
    <name evidence="10" type="ORF">JYU34_018440</name>
</gene>
<feature type="compositionally biased region" description="Basic and acidic residues" evidence="8">
    <location>
        <begin position="238"/>
        <end position="292"/>
    </location>
</feature>
<keyword evidence="7" id="KW-0539">Nucleus</keyword>
<feature type="domain" description="Pinin/SDK/MemA protein" evidence="9">
    <location>
        <begin position="134"/>
        <end position="160"/>
    </location>
</feature>
<evidence type="ECO:0000256" key="8">
    <source>
        <dbReference type="SAM" id="MobiDB-lite"/>
    </source>
</evidence>
<evidence type="ECO:0000313" key="10">
    <source>
        <dbReference type="EMBL" id="KAG7297722.1"/>
    </source>
</evidence>
<organism evidence="10 11">
    <name type="scientific">Plutella xylostella</name>
    <name type="common">Diamondback moth</name>
    <name type="synonym">Plutella maculipennis</name>
    <dbReference type="NCBI Taxonomy" id="51655"/>
    <lineage>
        <taxon>Eukaryota</taxon>
        <taxon>Metazoa</taxon>
        <taxon>Ecdysozoa</taxon>
        <taxon>Arthropoda</taxon>
        <taxon>Hexapoda</taxon>
        <taxon>Insecta</taxon>
        <taxon>Pterygota</taxon>
        <taxon>Neoptera</taxon>
        <taxon>Endopterygota</taxon>
        <taxon>Lepidoptera</taxon>
        <taxon>Glossata</taxon>
        <taxon>Ditrysia</taxon>
        <taxon>Yponomeutoidea</taxon>
        <taxon>Plutellidae</taxon>
        <taxon>Plutella</taxon>
    </lineage>
</organism>
<protein>
    <recommendedName>
        <fullName evidence="9">Pinin/SDK/MemA protein domain-containing protein</fullName>
    </recommendedName>
</protein>
<keyword evidence="11" id="KW-1185">Reference proteome</keyword>
<reference evidence="10 11" key="1">
    <citation type="submission" date="2021-06" db="EMBL/GenBank/DDBJ databases">
        <title>A haploid diamondback moth (Plutella xylostella L.) genome assembly resolves 31 chromosomes and identifies a diamide resistance mutation.</title>
        <authorList>
            <person name="Ward C.M."/>
            <person name="Perry K.D."/>
            <person name="Baker G."/>
            <person name="Powis K."/>
            <person name="Heckel D.G."/>
            <person name="Baxter S.W."/>
        </authorList>
    </citation>
    <scope>NUCLEOTIDE SEQUENCE [LARGE SCALE GENOMIC DNA]</scope>
    <source>
        <strain evidence="10 11">LV</strain>
        <tissue evidence="10">Single pupa</tissue>
    </source>
</reference>
<evidence type="ECO:0000256" key="7">
    <source>
        <dbReference type="ARBA" id="ARBA00023242"/>
    </source>
</evidence>
<proteinExistence type="inferred from homology"/>
<evidence type="ECO:0000256" key="1">
    <source>
        <dbReference type="ARBA" id="ARBA00004123"/>
    </source>
</evidence>
<dbReference type="Proteomes" id="UP000823941">
    <property type="component" value="Chromosome 25"/>
</dbReference>
<comment type="caution">
    <text evidence="10">The sequence shown here is derived from an EMBL/GenBank/DDBJ whole genome shotgun (WGS) entry which is preliminary data.</text>
</comment>
<feature type="region of interest" description="Disordered" evidence="8">
    <location>
        <begin position="234"/>
        <end position="369"/>
    </location>
</feature>
<evidence type="ECO:0000313" key="11">
    <source>
        <dbReference type="Proteomes" id="UP000823941"/>
    </source>
</evidence>
<feature type="compositionally biased region" description="Basic and acidic residues" evidence="8">
    <location>
        <begin position="311"/>
        <end position="324"/>
    </location>
</feature>
<keyword evidence="6" id="KW-0508">mRNA splicing</keyword>
<evidence type="ECO:0000256" key="6">
    <source>
        <dbReference type="ARBA" id="ARBA00023187"/>
    </source>
</evidence>
<dbReference type="EMBL" id="JAHIBW010000025">
    <property type="protein sequence ID" value="KAG7297722.1"/>
    <property type="molecule type" value="Genomic_DNA"/>
</dbReference>
<feature type="compositionally biased region" description="Polar residues" evidence="8">
    <location>
        <begin position="38"/>
        <end position="49"/>
    </location>
</feature>
<dbReference type="PANTHER" id="PTHR12707">
    <property type="entry name" value="PINN"/>
    <property type="match status" value="1"/>
</dbReference>
<dbReference type="Pfam" id="PF04696">
    <property type="entry name" value="Pinin_SDK_memA"/>
    <property type="match status" value="2"/>
</dbReference>
<evidence type="ECO:0000256" key="4">
    <source>
        <dbReference type="ARBA" id="ARBA00023015"/>
    </source>
</evidence>
<feature type="domain" description="Pinin/SDK/MemA protein" evidence="9">
    <location>
        <begin position="162"/>
        <end position="206"/>
    </location>
</feature>
<sequence length="369" mass="42131">MGTEVALSFSTLRTQLENEKSSLYKIDENIKKIVQTTGRYSDRFNNQSGEYVRGGARPGRNSYPDSNNYNKNDELFGKRKHETKTVFSRLSARNDSDNEEEESPGGKRARMSSAVSRELPTRAAVLRAQSGDEQARTRNRRIFGSLLGTLQKFKQEEIGLQTKEFEQWEASQKHLSNFIYTKAKPYIYWIPKKMTEKATELLESSRKYHEKCLEKKREELQEELQRIEQRCLRVKGPAAKENDPDHTHDSMDTDKTRQRKDSTMEHDGTVEHDDSGSKRDKFATDADDKDKEDSDADDQEKVADAAQPHDSPVKEQEEKVKETPDDPPAAETTQESVECDVTMETSALLDTTPLDHEAAPGRDHSPDQP</sequence>
<keyword evidence="3" id="KW-0507">mRNA processing</keyword>
<evidence type="ECO:0000256" key="3">
    <source>
        <dbReference type="ARBA" id="ARBA00022664"/>
    </source>
</evidence>
<dbReference type="InterPro" id="IPR006786">
    <property type="entry name" value="Pinin_SDK_MemA"/>
</dbReference>
<evidence type="ECO:0000256" key="2">
    <source>
        <dbReference type="ARBA" id="ARBA00010386"/>
    </source>
</evidence>
<dbReference type="PANTHER" id="PTHR12707:SF0">
    <property type="entry name" value="PININ"/>
    <property type="match status" value="1"/>
</dbReference>
<feature type="region of interest" description="Disordered" evidence="8">
    <location>
        <begin position="38"/>
        <end position="118"/>
    </location>
</feature>
<keyword evidence="4" id="KW-0805">Transcription regulation</keyword>
<comment type="similarity">
    <text evidence="2">Belongs to the pinin family.</text>
</comment>
<dbReference type="InterPro" id="IPR039853">
    <property type="entry name" value="Pinin"/>
</dbReference>
<comment type="subcellular location">
    <subcellularLocation>
        <location evidence="1">Nucleus</location>
    </subcellularLocation>
</comment>
<name>A0ABQ7PXQ3_PLUXY</name>
<keyword evidence="5" id="KW-0804">Transcription</keyword>